<organism evidence="5 6">
    <name type="scientific">Salibacter halophilus</name>
    <dbReference type="NCBI Taxonomy" id="1803916"/>
    <lineage>
        <taxon>Bacteria</taxon>
        <taxon>Pseudomonadati</taxon>
        <taxon>Bacteroidota</taxon>
        <taxon>Flavobacteriia</taxon>
        <taxon>Flavobacteriales</taxon>
        <taxon>Salibacteraceae</taxon>
        <taxon>Salibacter</taxon>
    </lineage>
</organism>
<dbReference type="RefSeq" id="WP_151168974.1">
    <property type="nucleotide sequence ID" value="NZ_WACR01000008.1"/>
</dbReference>
<dbReference type="OrthoDB" id="763883at2"/>
<keyword evidence="3" id="KW-0804">Transcription</keyword>
<evidence type="ECO:0000256" key="3">
    <source>
        <dbReference type="ARBA" id="ARBA00023163"/>
    </source>
</evidence>
<dbReference type="InterPro" id="IPR036390">
    <property type="entry name" value="WH_DNA-bd_sf"/>
</dbReference>
<dbReference type="GO" id="GO:0006950">
    <property type="term" value="P:response to stress"/>
    <property type="evidence" value="ECO:0007669"/>
    <property type="project" value="TreeGrafter"/>
</dbReference>
<evidence type="ECO:0000259" key="4">
    <source>
        <dbReference type="PROSITE" id="PS50995"/>
    </source>
</evidence>
<keyword evidence="2" id="KW-0238">DNA-binding</keyword>
<comment type="caution">
    <text evidence="5">The sequence shown here is derived from an EMBL/GenBank/DDBJ whole genome shotgun (WGS) entry which is preliminary data.</text>
</comment>
<evidence type="ECO:0000256" key="2">
    <source>
        <dbReference type="ARBA" id="ARBA00023125"/>
    </source>
</evidence>
<dbReference type="InterPro" id="IPR039422">
    <property type="entry name" value="MarR/SlyA-like"/>
</dbReference>
<dbReference type="Pfam" id="PF01047">
    <property type="entry name" value="MarR"/>
    <property type="match status" value="1"/>
</dbReference>
<sequence>MKLEDEIKQKKFKTEYEKLLVNILFTSSWLNGAHLKFLKPRGLSQQQYNVLRILRGQHPDPASIGLISERMLDKNSNASRLVDKLLDKELIVRTTSKYDRRQKEIAITEKGLDLLEVLDEEFRKFQQQFHTLSVNEAENLNNLLDKLRG</sequence>
<evidence type="ECO:0000313" key="5">
    <source>
        <dbReference type="EMBL" id="KAB1063479.1"/>
    </source>
</evidence>
<dbReference type="PANTHER" id="PTHR33164:SF43">
    <property type="entry name" value="HTH-TYPE TRANSCRIPTIONAL REPRESSOR YETL"/>
    <property type="match status" value="1"/>
</dbReference>
<keyword evidence="1" id="KW-0805">Transcription regulation</keyword>
<evidence type="ECO:0000256" key="1">
    <source>
        <dbReference type="ARBA" id="ARBA00023015"/>
    </source>
</evidence>
<name>A0A6N6M6X1_9FLAO</name>
<feature type="domain" description="HTH marR-type" evidence="4">
    <location>
        <begin position="1"/>
        <end position="149"/>
    </location>
</feature>
<dbReference type="SMART" id="SM00347">
    <property type="entry name" value="HTH_MARR"/>
    <property type="match status" value="1"/>
</dbReference>
<dbReference type="AlphaFoldDB" id="A0A6N6M6X1"/>
<dbReference type="PROSITE" id="PS50995">
    <property type="entry name" value="HTH_MARR_2"/>
    <property type="match status" value="1"/>
</dbReference>
<gene>
    <name evidence="5" type="ORF">F3059_10455</name>
</gene>
<dbReference type="Proteomes" id="UP000435357">
    <property type="component" value="Unassembled WGS sequence"/>
</dbReference>
<dbReference type="SUPFAM" id="SSF46785">
    <property type="entry name" value="Winged helix' DNA-binding domain"/>
    <property type="match status" value="1"/>
</dbReference>
<dbReference type="Gene3D" id="1.10.10.10">
    <property type="entry name" value="Winged helix-like DNA-binding domain superfamily/Winged helix DNA-binding domain"/>
    <property type="match status" value="1"/>
</dbReference>
<dbReference type="InterPro" id="IPR023187">
    <property type="entry name" value="Tscrpt_reg_MarR-type_CS"/>
</dbReference>
<evidence type="ECO:0000313" key="6">
    <source>
        <dbReference type="Proteomes" id="UP000435357"/>
    </source>
</evidence>
<keyword evidence="6" id="KW-1185">Reference proteome</keyword>
<dbReference type="GO" id="GO:0003700">
    <property type="term" value="F:DNA-binding transcription factor activity"/>
    <property type="evidence" value="ECO:0007669"/>
    <property type="project" value="InterPro"/>
</dbReference>
<dbReference type="EMBL" id="WACR01000008">
    <property type="protein sequence ID" value="KAB1063479.1"/>
    <property type="molecule type" value="Genomic_DNA"/>
</dbReference>
<protein>
    <submittedName>
        <fullName evidence="5">MarR family transcriptional regulator</fullName>
    </submittedName>
</protein>
<dbReference type="PRINTS" id="PR00598">
    <property type="entry name" value="HTHMARR"/>
</dbReference>
<accession>A0A6N6M6X1</accession>
<dbReference type="GO" id="GO:0003677">
    <property type="term" value="F:DNA binding"/>
    <property type="evidence" value="ECO:0007669"/>
    <property type="project" value="UniProtKB-KW"/>
</dbReference>
<dbReference type="InterPro" id="IPR036388">
    <property type="entry name" value="WH-like_DNA-bd_sf"/>
</dbReference>
<dbReference type="PANTHER" id="PTHR33164">
    <property type="entry name" value="TRANSCRIPTIONAL REGULATOR, MARR FAMILY"/>
    <property type="match status" value="1"/>
</dbReference>
<proteinExistence type="predicted"/>
<reference evidence="5 6" key="1">
    <citation type="submission" date="2019-09" db="EMBL/GenBank/DDBJ databases">
        <title>Genomes of Cryomorphaceae.</title>
        <authorList>
            <person name="Bowman J.P."/>
        </authorList>
    </citation>
    <scope>NUCLEOTIDE SEQUENCE [LARGE SCALE GENOMIC DNA]</scope>
    <source>
        <strain evidence="5 6">KCTC 52047</strain>
    </source>
</reference>
<dbReference type="PROSITE" id="PS01117">
    <property type="entry name" value="HTH_MARR_1"/>
    <property type="match status" value="1"/>
</dbReference>
<dbReference type="InterPro" id="IPR000835">
    <property type="entry name" value="HTH_MarR-typ"/>
</dbReference>